<evidence type="ECO:0000313" key="2">
    <source>
        <dbReference type="WBParaSite" id="JU765_v2.g4431.t1"/>
    </source>
</evidence>
<organism evidence="1 2">
    <name type="scientific">Panagrolaimus sp. JU765</name>
    <dbReference type="NCBI Taxonomy" id="591449"/>
    <lineage>
        <taxon>Eukaryota</taxon>
        <taxon>Metazoa</taxon>
        <taxon>Ecdysozoa</taxon>
        <taxon>Nematoda</taxon>
        <taxon>Chromadorea</taxon>
        <taxon>Rhabditida</taxon>
        <taxon>Tylenchina</taxon>
        <taxon>Panagrolaimomorpha</taxon>
        <taxon>Panagrolaimoidea</taxon>
        <taxon>Panagrolaimidae</taxon>
        <taxon>Panagrolaimus</taxon>
    </lineage>
</organism>
<dbReference type="WBParaSite" id="JU765_v2.g4431.t1">
    <property type="protein sequence ID" value="JU765_v2.g4431.t1"/>
    <property type="gene ID" value="JU765_v2.g4431"/>
</dbReference>
<name>A0AC34R7X7_9BILA</name>
<sequence>MYCDACVYFYDLSMDRISLRGCYLGSVKDCHVEYGRRVCFCTTDLCDRHEVCYISSDKTAVCDSHCSTKIQPYEDRHGYNITKGCSEPIEKDDKYDAKVTSDCGLENDIDFSVNKTVCQMFDTAIKECLCIGEMCNYLANFESTYCYASNGTSDHTLIKCPLGTTHCYFSADATTGKPIKKGCSVFHEENKCKVENNVRTCICEGDKCNGLECFIFNGTSSAELKSCPQETAECYVARDPRTLKLIEAGCYRQNLVDYQIQKCDQDGCNYPMYCHDYELNDVIQCDANVTSCFVNFEKLGIFEVKITSGCSSEIIDDPNSENIICKANGKNGGGYEKYDVKSVTSTCGMKNDPSLSPSVNGTVCRLDGTHIKKCICTGDMCNYLANYVSTFCYNDTSSDTMIKCPLGTTHCYISADATTGKPIKKGCSSFHEENKCNVENNVRTCVCKGDKCNDKAPRIDCFVFNGTMAAQLKSCPQETAECYIARDSRTLRLIEGGCYQQKLGDYKIQKCDQNGCNYPMYCHDYELNGVIQCDANVTSCFVNFENVNGYEMKVSSGCNSDDRLESSPQNILCEMNGTGGKKCVCPGDMCNHERNYDSVSCFTSNDTGFEMLTKCPMDTTHCYSLWDKNNGTRMGCSVFDEKEGCQMENNKKICVCQGDGCNQDILNVKCFVSNITKPAKLEVCPYEALDCYSIRDPESLKTIEIGCGVSQNKNAKMCADNGCNYPHHCYNSQTNGTQQCAHDVTTCYTIFEGDYHYYKVSSGCDGRVVDLPTPSNGIECKLEGSKKLCSCSGDMCNYEKNFELTKCIISDGKDNNATKTCPFFTTHCFYKRDVNTERIFRKQCSVFEKIGEGCVVQDDVETCQCVGDGCNSEILLDTSLPFAKLYRYAVYPHLA</sequence>
<reference evidence="2" key="1">
    <citation type="submission" date="2022-11" db="UniProtKB">
        <authorList>
            <consortium name="WormBaseParasite"/>
        </authorList>
    </citation>
    <scope>IDENTIFICATION</scope>
</reference>
<protein>
    <submittedName>
        <fullName evidence="2">Uncharacterized protein</fullName>
    </submittedName>
</protein>
<evidence type="ECO:0000313" key="1">
    <source>
        <dbReference type="Proteomes" id="UP000887576"/>
    </source>
</evidence>
<accession>A0AC34R7X7</accession>
<dbReference type="Proteomes" id="UP000887576">
    <property type="component" value="Unplaced"/>
</dbReference>
<proteinExistence type="predicted"/>